<keyword evidence="10" id="KW-0418">Kinase</keyword>
<accession>A0A0W0GJ11</accession>
<protein>
    <recommendedName>
        <fullName evidence="6">Phosphoenolpyruvate synthase</fullName>
        <ecNumber evidence="5">2.7.9.2</ecNumber>
    </recommendedName>
    <alternativeName>
        <fullName evidence="13">Pyruvate, water dikinase</fullName>
    </alternativeName>
</protein>
<dbReference type="OrthoDB" id="9765468at2"/>
<evidence type="ECO:0000259" key="16">
    <source>
        <dbReference type="Pfam" id="PF01326"/>
    </source>
</evidence>
<feature type="domain" description="PEP-utilising enzyme C-terminal" evidence="17">
    <location>
        <begin position="461"/>
        <end position="747"/>
    </location>
</feature>
<evidence type="ECO:0000256" key="6">
    <source>
        <dbReference type="ARBA" id="ARBA00021623"/>
    </source>
</evidence>
<dbReference type="InterPro" id="IPR040442">
    <property type="entry name" value="Pyrv_kinase-like_dom_sf"/>
</dbReference>
<comment type="similarity">
    <text evidence="4">Belongs to the PEP-utilizing enzyme family.</text>
</comment>
<evidence type="ECO:0000259" key="15">
    <source>
        <dbReference type="Pfam" id="PF00391"/>
    </source>
</evidence>
<dbReference type="EMBL" id="LFDV01000002">
    <property type="protein sequence ID" value="KTB48549.1"/>
    <property type="molecule type" value="Genomic_DNA"/>
</dbReference>
<keyword evidence="11" id="KW-0067">ATP-binding</keyword>
<evidence type="ECO:0000256" key="1">
    <source>
        <dbReference type="ARBA" id="ARBA00001946"/>
    </source>
</evidence>
<comment type="cofactor">
    <cofactor evidence="1">
        <name>Mg(2+)</name>
        <dbReference type="ChEBI" id="CHEBI:18420"/>
    </cofactor>
</comment>
<evidence type="ECO:0000259" key="17">
    <source>
        <dbReference type="Pfam" id="PF02896"/>
    </source>
</evidence>
<dbReference type="STRING" id="1217799.DEALK_13950"/>
<dbReference type="RefSeq" id="WP_058439516.1">
    <property type="nucleotide sequence ID" value="NZ_KQ758903.1"/>
</dbReference>
<keyword evidence="8" id="KW-0479">Metal-binding</keyword>
<dbReference type="PATRIC" id="fig|1217799.6.peg.1442"/>
<dbReference type="PROSITE" id="PS00742">
    <property type="entry name" value="PEP_ENZYMES_2"/>
    <property type="match status" value="1"/>
</dbReference>
<dbReference type="PROSITE" id="PS00370">
    <property type="entry name" value="PEP_ENZYMES_PHOS_SITE"/>
    <property type="match status" value="1"/>
</dbReference>
<dbReference type="GO" id="GO:0046872">
    <property type="term" value="F:metal ion binding"/>
    <property type="evidence" value="ECO:0007669"/>
    <property type="project" value="UniProtKB-KW"/>
</dbReference>
<evidence type="ECO:0000256" key="3">
    <source>
        <dbReference type="ARBA" id="ARBA00004742"/>
    </source>
</evidence>
<evidence type="ECO:0000256" key="9">
    <source>
        <dbReference type="ARBA" id="ARBA00022741"/>
    </source>
</evidence>
<keyword evidence="18" id="KW-0670">Pyruvate</keyword>
<keyword evidence="7 18" id="KW-0808">Transferase</keyword>
<feature type="domain" description="PEP-utilising enzyme mobile" evidence="15">
    <location>
        <begin position="366"/>
        <end position="436"/>
    </location>
</feature>
<organism evidence="18 19">
    <name type="scientific">Dehalogenimonas alkenigignens</name>
    <dbReference type="NCBI Taxonomy" id="1217799"/>
    <lineage>
        <taxon>Bacteria</taxon>
        <taxon>Bacillati</taxon>
        <taxon>Chloroflexota</taxon>
        <taxon>Dehalococcoidia</taxon>
        <taxon>Dehalococcoidales</taxon>
        <taxon>Dehalococcoidaceae</taxon>
        <taxon>Dehalogenimonas</taxon>
    </lineage>
</organism>
<evidence type="ECO:0000313" key="18">
    <source>
        <dbReference type="EMBL" id="KTB48549.1"/>
    </source>
</evidence>
<dbReference type="SUPFAM" id="SSF51621">
    <property type="entry name" value="Phosphoenolpyruvate/pyruvate domain"/>
    <property type="match status" value="1"/>
</dbReference>
<comment type="catalytic activity">
    <reaction evidence="14">
        <text>pyruvate + ATP + H2O = phosphoenolpyruvate + AMP + phosphate + 2 H(+)</text>
        <dbReference type="Rhea" id="RHEA:11364"/>
        <dbReference type="ChEBI" id="CHEBI:15361"/>
        <dbReference type="ChEBI" id="CHEBI:15377"/>
        <dbReference type="ChEBI" id="CHEBI:15378"/>
        <dbReference type="ChEBI" id="CHEBI:30616"/>
        <dbReference type="ChEBI" id="CHEBI:43474"/>
        <dbReference type="ChEBI" id="CHEBI:58702"/>
        <dbReference type="ChEBI" id="CHEBI:456215"/>
        <dbReference type="EC" id="2.7.9.2"/>
    </reaction>
</comment>
<dbReference type="InterPro" id="IPR018274">
    <property type="entry name" value="PEP_util_AS"/>
</dbReference>
<dbReference type="NCBIfam" id="TIGR01418">
    <property type="entry name" value="PEP_synth"/>
    <property type="match status" value="1"/>
</dbReference>
<dbReference type="Gene3D" id="3.30.470.20">
    <property type="entry name" value="ATP-grasp fold, B domain"/>
    <property type="match status" value="1"/>
</dbReference>
<proteinExistence type="inferred from homology"/>
<evidence type="ECO:0000256" key="2">
    <source>
        <dbReference type="ARBA" id="ARBA00002988"/>
    </source>
</evidence>
<evidence type="ECO:0000256" key="8">
    <source>
        <dbReference type="ARBA" id="ARBA00022723"/>
    </source>
</evidence>
<dbReference type="UniPathway" id="UPA00138"/>
<dbReference type="GO" id="GO:0006094">
    <property type="term" value="P:gluconeogenesis"/>
    <property type="evidence" value="ECO:0007669"/>
    <property type="project" value="UniProtKB-UniPathway"/>
</dbReference>
<dbReference type="InterPro" id="IPR008279">
    <property type="entry name" value="PEP-util_enz_mobile_dom"/>
</dbReference>
<evidence type="ECO:0000256" key="7">
    <source>
        <dbReference type="ARBA" id="ARBA00022679"/>
    </source>
</evidence>
<reference evidence="18 19" key="1">
    <citation type="submission" date="2015-06" db="EMBL/GenBank/DDBJ databases">
        <title>Genome sequence of the organohalide-respiring Dehalogenimonas alkenigignens type strain (IP3-3T).</title>
        <authorList>
            <person name="Key T.A."/>
            <person name="Richmond D.P."/>
            <person name="Bowman K.S."/>
            <person name="Cho Y.-J."/>
            <person name="Chun J."/>
            <person name="da Costa M.S."/>
            <person name="Rainey F.A."/>
            <person name="Moe W.M."/>
        </authorList>
    </citation>
    <scope>NUCLEOTIDE SEQUENCE [LARGE SCALE GENOMIC DNA]</scope>
    <source>
        <strain evidence="18 19">IP3-3</strain>
    </source>
</reference>
<dbReference type="SUPFAM" id="SSF56059">
    <property type="entry name" value="Glutathione synthetase ATP-binding domain-like"/>
    <property type="match status" value="1"/>
</dbReference>
<dbReference type="Gene3D" id="3.20.20.60">
    <property type="entry name" value="Phosphoenolpyruvate-binding domains"/>
    <property type="match status" value="1"/>
</dbReference>
<evidence type="ECO:0000256" key="10">
    <source>
        <dbReference type="ARBA" id="ARBA00022777"/>
    </source>
</evidence>
<dbReference type="Pfam" id="PF01326">
    <property type="entry name" value="PPDK_N"/>
    <property type="match status" value="1"/>
</dbReference>
<name>A0A0W0GJ11_9CHLR</name>
<dbReference type="InterPro" id="IPR000121">
    <property type="entry name" value="PEP_util_C"/>
</dbReference>
<dbReference type="GO" id="GO:0005524">
    <property type="term" value="F:ATP binding"/>
    <property type="evidence" value="ECO:0007669"/>
    <property type="project" value="UniProtKB-KW"/>
</dbReference>
<dbReference type="NCBIfam" id="NF005057">
    <property type="entry name" value="PRK06464.1"/>
    <property type="match status" value="1"/>
</dbReference>
<dbReference type="InterPro" id="IPR002192">
    <property type="entry name" value="PPDK_AMP/ATP-bd"/>
</dbReference>
<dbReference type="GO" id="GO:0008986">
    <property type="term" value="F:pyruvate, water dikinase activity"/>
    <property type="evidence" value="ECO:0007669"/>
    <property type="project" value="UniProtKB-EC"/>
</dbReference>
<comment type="caution">
    <text evidence="18">The sequence shown here is derived from an EMBL/GenBank/DDBJ whole genome shotgun (WGS) entry which is preliminary data.</text>
</comment>
<feature type="domain" description="Pyruvate phosphate dikinase AMP/ATP-binding" evidence="16">
    <location>
        <begin position="20"/>
        <end position="334"/>
    </location>
</feature>
<dbReference type="Pfam" id="PF02896">
    <property type="entry name" value="PEP-utilizers_C"/>
    <property type="match status" value="1"/>
</dbReference>
<evidence type="ECO:0000256" key="12">
    <source>
        <dbReference type="ARBA" id="ARBA00022842"/>
    </source>
</evidence>
<keyword evidence="9" id="KW-0547">Nucleotide-binding</keyword>
<dbReference type="InterPro" id="IPR006319">
    <property type="entry name" value="PEP_synth"/>
</dbReference>
<evidence type="ECO:0000313" key="19">
    <source>
        <dbReference type="Proteomes" id="UP000053947"/>
    </source>
</evidence>
<dbReference type="InterPro" id="IPR015813">
    <property type="entry name" value="Pyrv/PenolPyrv_kinase-like_dom"/>
</dbReference>
<dbReference type="InterPro" id="IPR013815">
    <property type="entry name" value="ATP_grasp_subdomain_1"/>
</dbReference>
<keyword evidence="19" id="KW-1185">Reference proteome</keyword>
<evidence type="ECO:0000256" key="5">
    <source>
        <dbReference type="ARBA" id="ARBA00011996"/>
    </source>
</evidence>
<comment type="function">
    <text evidence="2">Catalyzes the phosphorylation of pyruvate to phosphoenolpyruvate.</text>
</comment>
<dbReference type="InterPro" id="IPR023151">
    <property type="entry name" value="PEP_util_CS"/>
</dbReference>
<dbReference type="PIRSF" id="PIRSF000854">
    <property type="entry name" value="PEP_synthase"/>
    <property type="match status" value="1"/>
</dbReference>
<dbReference type="FunFam" id="3.30.1490.20:FF:000010">
    <property type="entry name" value="Phosphoenolpyruvate synthase"/>
    <property type="match status" value="1"/>
</dbReference>
<evidence type="ECO:0000256" key="11">
    <source>
        <dbReference type="ARBA" id="ARBA00022840"/>
    </source>
</evidence>
<dbReference type="PANTHER" id="PTHR43030">
    <property type="entry name" value="PHOSPHOENOLPYRUVATE SYNTHASE"/>
    <property type="match status" value="1"/>
</dbReference>
<gene>
    <name evidence="18" type="ORF">DEALK_13950</name>
</gene>
<keyword evidence="12" id="KW-0460">Magnesium</keyword>
<evidence type="ECO:0000256" key="14">
    <source>
        <dbReference type="ARBA" id="ARBA00047700"/>
    </source>
</evidence>
<evidence type="ECO:0000256" key="13">
    <source>
        <dbReference type="ARBA" id="ARBA00033470"/>
    </source>
</evidence>
<sequence length="752" mass="83277">MQNKPEAIVWFDQVDKQDIPLVGGKGANLGEMTRAKIPVPPGFIVTSAAYFDFIENSDLQPKIRALLKGLDVEDSKALSTASQKVKDLIMGTPLPDQLAGQISKAYAQLGGGAVAVRSSATAEDLPEASFAGQQSTYLNQEGWEMVVHAVQKCWASLFEARAIYYRQEQNYDHFKVGIAVPVQRMVQSVTSGVIFTIEPITHDPSKIVIEVIYGLGEGLVSGEINPDLFIVSKDGPTILSRRISFQDRRLVRNSAGSGETANYWQQVPSAKQEQQKLPDEDIIHLAELAVHIEKHYGVPQDIEWAKENGTIYIVQSRPVTAIKEQALEEEAEIKEPSILEGSPASPGLASGTVKILMNPSEIHRVDSGDILVAEMTTPDFVPAMKRAAAIVTNRGGRTSHAAIVSRELGIPCVVGTHEATKVLHDEQVITVDGSHGKIYNGKVTRRIQTASVTSLVRDAIKTKTRVYVNLAQPELADMVAARNVDGVGLLRAEFIISCIGKHPSYMLESGRREEFIQKLYEGIVPFAKAFHPRPVVYRTTDFKTNEYRELEGGDKYELPEENPMIGYRGASRYIRDIESFKMEIEAIKRVRKDFPNLWVMIPFVRTVEELRRTKDILEAEGLRRGPDFKLWMMTEVPANIFLMEKFIDVGIDGISIGSNDLTQLTLGIDRDSEKLQDTFDERNEAVMAALEIAVKTAKRKGITSSICGQAPSVYPELTEKLMEWGITSVSVSPDMIGTTREIIAKAEAKLKV</sequence>
<dbReference type="EC" id="2.7.9.2" evidence="5"/>
<dbReference type="InterPro" id="IPR036637">
    <property type="entry name" value="Phosphohistidine_dom_sf"/>
</dbReference>
<dbReference type="Gene3D" id="3.50.30.10">
    <property type="entry name" value="Phosphohistidine domain"/>
    <property type="match status" value="1"/>
</dbReference>
<dbReference type="Gene3D" id="3.30.1490.20">
    <property type="entry name" value="ATP-grasp fold, A domain"/>
    <property type="match status" value="1"/>
</dbReference>
<dbReference type="SUPFAM" id="SSF52009">
    <property type="entry name" value="Phosphohistidine domain"/>
    <property type="match status" value="1"/>
</dbReference>
<dbReference type="PANTHER" id="PTHR43030:SF1">
    <property type="entry name" value="PHOSPHOENOLPYRUVATE SYNTHASE"/>
    <property type="match status" value="1"/>
</dbReference>
<dbReference type="Proteomes" id="UP000053947">
    <property type="component" value="Unassembled WGS sequence"/>
</dbReference>
<dbReference type="Pfam" id="PF00391">
    <property type="entry name" value="PEP-utilizers"/>
    <property type="match status" value="1"/>
</dbReference>
<dbReference type="AlphaFoldDB" id="A0A0W0GJ11"/>
<evidence type="ECO:0000256" key="4">
    <source>
        <dbReference type="ARBA" id="ARBA00007837"/>
    </source>
</evidence>
<comment type="pathway">
    <text evidence="3">Carbohydrate biosynthesis; gluconeogenesis.</text>
</comment>